<reference evidence="2" key="2">
    <citation type="submission" date="2022-06" db="UniProtKB">
        <authorList>
            <consortium name="EnsemblMetazoa"/>
        </authorList>
    </citation>
    <scope>IDENTIFICATION</scope>
    <source>
        <strain evidence="2">PS312</strain>
    </source>
</reference>
<feature type="compositionally biased region" description="Basic and acidic residues" evidence="1">
    <location>
        <begin position="60"/>
        <end position="70"/>
    </location>
</feature>
<reference evidence="3" key="1">
    <citation type="journal article" date="2008" name="Nat. Genet.">
        <title>The Pristionchus pacificus genome provides a unique perspective on nematode lifestyle and parasitism.</title>
        <authorList>
            <person name="Dieterich C."/>
            <person name="Clifton S.W."/>
            <person name="Schuster L.N."/>
            <person name="Chinwalla A."/>
            <person name="Delehaunty K."/>
            <person name="Dinkelacker I."/>
            <person name="Fulton L."/>
            <person name="Fulton R."/>
            <person name="Godfrey J."/>
            <person name="Minx P."/>
            <person name="Mitreva M."/>
            <person name="Roeseler W."/>
            <person name="Tian H."/>
            <person name="Witte H."/>
            <person name="Yang S.P."/>
            <person name="Wilson R.K."/>
            <person name="Sommer R.J."/>
        </authorList>
    </citation>
    <scope>NUCLEOTIDE SEQUENCE [LARGE SCALE GENOMIC DNA]</scope>
    <source>
        <strain evidence="3">PS312</strain>
    </source>
</reference>
<organism evidence="2 3">
    <name type="scientific">Pristionchus pacificus</name>
    <name type="common">Parasitic nematode worm</name>
    <dbReference type="NCBI Taxonomy" id="54126"/>
    <lineage>
        <taxon>Eukaryota</taxon>
        <taxon>Metazoa</taxon>
        <taxon>Ecdysozoa</taxon>
        <taxon>Nematoda</taxon>
        <taxon>Chromadorea</taxon>
        <taxon>Rhabditida</taxon>
        <taxon>Rhabditina</taxon>
        <taxon>Diplogasteromorpha</taxon>
        <taxon>Diplogasteroidea</taxon>
        <taxon>Neodiplogasteridae</taxon>
        <taxon>Pristionchus</taxon>
    </lineage>
</organism>
<gene>
    <name evidence="2" type="primary">WBGene00112911</name>
</gene>
<proteinExistence type="predicted"/>
<accession>A0A8R1YG99</accession>
<evidence type="ECO:0000313" key="3">
    <source>
        <dbReference type="Proteomes" id="UP000005239"/>
    </source>
</evidence>
<feature type="region of interest" description="Disordered" evidence="1">
    <location>
        <begin position="31"/>
        <end position="70"/>
    </location>
</feature>
<evidence type="ECO:0000256" key="1">
    <source>
        <dbReference type="SAM" id="MobiDB-lite"/>
    </source>
</evidence>
<dbReference type="EnsemblMetazoa" id="PPA23357.1">
    <property type="protein sequence ID" value="PPA23357.1"/>
    <property type="gene ID" value="WBGene00112911"/>
</dbReference>
<protein>
    <submittedName>
        <fullName evidence="2">Uncharacterized protein</fullName>
    </submittedName>
</protein>
<name>A0A2A6B3R3_PRIPA</name>
<accession>A0A2A6B3R3</accession>
<dbReference type="AlphaFoldDB" id="A0A2A6B3R3"/>
<evidence type="ECO:0000313" key="2">
    <source>
        <dbReference type="EnsemblMetazoa" id="PPA23357.1"/>
    </source>
</evidence>
<sequence>MNRNPNAYTPLAAVSSNQDLQDYAAMRHVQQRVGGAAEAERDEQRQGDIVLESEEVEAEMEGRDEDRHEEKQRVVLREVQLQQAVQRDLQLGEYDQRSKITSVDMNRRIFPMDAGAYDTSRLVVSFEGFTLHIIEIIYRKLFSTKN</sequence>
<keyword evidence="3" id="KW-1185">Reference proteome</keyword>
<dbReference type="Proteomes" id="UP000005239">
    <property type="component" value="Unassembled WGS sequence"/>
</dbReference>